<keyword evidence="7" id="KW-0239">DNA-directed DNA polymerase</keyword>
<evidence type="ECO:0000259" key="10">
    <source>
        <dbReference type="SMART" id="SM00481"/>
    </source>
</evidence>
<comment type="caution">
    <text evidence="11">The sequence shown here is derived from an EMBL/GenBank/DDBJ whole genome shotgun (WGS) entry which is preliminary data.</text>
</comment>
<name>A0A150WRH5_BDEBC</name>
<dbReference type="SUPFAM" id="SSF89550">
    <property type="entry name" value="PHP domain-like"/>
    <property type="match status" value="1"/>
</dbReference>
<dbReference type="InterPro" id="IPR012340">
    <property type="entry name" value="NA-bd_OB-fold"/>
</dbReference>
<keyword evidence="12" id="KW-1185">Reference proteome</keyword>
<keyword evidence="4" id="KW-0548">Nucleotidyltransferase</keyword>
<evidence type="ECO:0000256" key="6">
    <source>
        <dbReference type="ARBA" id="ARBA00022763"/>
    </source>
</evidence>
<dbReference type="Pfam" id="PF07733">
    <property type="entry name" value="DNA_pol3_alpha"/>
    <property type="match status" value="1"/>
</dbReference>
<keyword evidence="8" id="KW-0234">DNA repair</keyword>
<evidence type="ECO:0000256" key="3">
    <source>
        <dbReference type="ARBA" id="ARBA00022679"/>
    </source>
</evidence>
<evidence type="ECO:0000256" key="4">
    <source>
        <dbReference type="ARBA" id="ARBA00022695"/>
    </source>
</evidence>
<dbReference type="Pfam" id="PF14579">
    <property type="entry name" value="HHH_6"/>
    <property type="match status" value="1"/>
</dbReference>
<keyword evidence="5" id="KW-0235">DNA replication</keyword>
<evidence type="ECO:0000256" key="2">
    <source>
        <dbReference type="ARBA" id="ARBA00022490"/>
    </source>
</evidence>
<organism evidence="11 12">
    <name type="scientific">Bdellovibrio bacteriovorus</name>
    <dbReference type="NCBI Taxonomy" id="959"/>
    <lineage>
        <taxon>Bacteria</taxon>
        <taxon>Pseudomonadati</taxon>
        <taxon>Bdellovibrionota</taxon>
        <taxon>Bdellovibrionia</taxon>
        <taxon>Bdellovibrionales</taxon>
        <taxon>Pseudobdellovibrionaceae</taxon>
        <taxon>Bdellovibrio</taxon>
    </lineage>
</organism>
<dbReference type="RefSeq" id="WP_061834617.1">
    <property type="nucleotide sequence ID" value="NZ_LUKE01000001.1"/>
</dbReference>
<dbReference type="GO" id="GO:0006260">
    <property type="term" value="P:DNA replication"/>
    <property type="evidence" value="ECO:0007669"/>
    <property type="project" value="UniProtKB-KW"/>
</dbReference>
<dbReference type="Pfam" id="PF02811">
    <property type="entry name" value="PHP"/>
    <property type="match status" value="1"/>
</dbReference>
<dbReference type="NCBIfam" id="TIGR00594">
    <property type="entry name" value="polc"/>
    <property type="match status" value="1"/>
</dbReference>
<dbReference type="AlphaFoldDB" id="A0A150WRH5"/>
<dbReference type="HAMAP" id="MF_01902">
    <property type="entry name" value="DNApol_error_prone"/>
    <property type="match status" value="1"/>
</dbReference>
<evidence type="ECO:0000256" key="1">
    <source>
        <dbReference type="ARBA" id="ARBA00012417"/>
    </source>
</evidence>
<dbReference type="InterPro" id="IPR004805">
    <property type="entry name" value="DnaE2/DnaE/PolC"/>
</dbReference>
<gene>
    <name evidence="11" type="ORF">AZI86_08480</name>
</gene>
<dbReference type="InterPro" id="IPR004013">
    <property type="entry name" value="PHP_dom"/>
</dbReference>
<dbReference type="PANTHER" id="PTHR32294">
    <property type="entry name" value="DNA POLYMERASE III SUBUNIT ALPHA"/>
    <property type="match status" value="1"/>
</dbReference>
<reference evidence="11 12" key="1">
    <citation type="submission" date="2016-03" db="EMBL/GenBank/DDBJ databases">
        <authorList>
            <person name="Ploux O."/>
        </authorList>
    </citation>
    <scope>NUCLEOTIDE SEQUENCE [LARGE SCALE GENOMIC DNA]</scope>
    <source>
        <strain evidence="11 12">R0</strain>
    </source>
</reference>
<dbReference type="Gene3D" id="3.20.20.140">
    <property type="entry name" value="Metal-dependent hydrolases"/>
    <property type="match status" value="1"/>
</dbReference>
<dbReference type="EMBL" id="LUKE01000001">
    <property type="protein sequence ID" value="KYG67040.1"/>
    <property type="molecule type" value="Genomic_DNA"/>
</dbReference>
<proteinExistence type="inferred from homology"/>
<evidence type="ECO:0000256" key="9">
    <source>
        <dbReference type="ARBA" id="ARBA00049244"/>
    </source>
</evidence>
<dbReference type="Gene3D" id="2.40.50.140">
    <property type="entry name" value="Nucleic acid-binding proteins"/>
    <property type="match status" value="1"/>
</dbReference>
<dbReference type="Proteomes" id="UP000075320">
    <property type="component" value="Unassembled WGS sequence"/>
</dbReference>
<comment type="catalytic activity">
    <reaction evidence="9">
        <text>DNA(n) + a 2'-deoxyribonucleoside 5'-triphosphate = DNA(n+1) + diphosphate</text>
        <dbReference type="Rhea" id="RHEA:22508"/>
        <dbReference type="Rhea" id="RHEA-COMP:17339"/>
        <dbReference type="Rhea" id="RHEA-COMP:17340"/>
        <dbReference type="ChEBI" id="CHEBI:33019"/>
        <dbReference type="ChEBI" id="CHEBI:61560"/>
        <dbReference type="ChEBI" id="CHEBI:173112"/>
        <dbReference type="EC" id="2.7.7.7"/>
    </reaction>
</comment>
<dbReference type="InterPro" id="IPR003141">
    <property type="entry name" value="Pol/His_phosphatase_N"/>
</dbReference>
<protein>
    <recommendedName>
        <fullName evidence="1">DNA-directed DNA polymerase</fullName>
        <ecNumber evidence="1">2.7.7.7</ecNumber>
    </recommendedName>
</protein>
<keyword evidence="2" id="KW-0963">Cytoplasm</keyword>
<dbReference type="SMART" id="SM00481">
    <property type="entry name" value="POLIIIAc"/>
    <property type="match status" value="1"/>
</dbReference>
<dbReference type="InterPro" id="IPR040982">
    <property type="entry name" value="DNA_pol3_finger"/>
</dbReference>
<sequence length="1066" mass="122339">MLFRPNPRNLPAVTQFKSKLPSIPVKGFVELLGRTNFSFLQGASSPEEMVQQAIYFGYDGLGICDLNGLYGVVRGYQAVHAPSSFEAAPKAKDGFKYLIGTELTLTDETNITLVPVTKKGYSNLCEILTLGKRQAAKGFSKLSLDQVAQLNEDLLCFALPPWTDERFESLKKIFEDRLYLPVWRDLTWESHEFCLQAFNLEDKFQAQLFVTQRPFMHAHDRKPLFDVVTCILHHTTLSEAKNKLIQNAERSLRTLEEIAFLWQDRLDLVEKTVDISARVKFNLNEIRYRYPTSNLPEGMTPSEYLRHLSLEGAKKRFQNITDEILSKIEHELALIKELEYEDYFLTLKEICDFADSKGILHQGRGSAANSVVCYCIGLTSINPIEFNLLFERFISRERQEPPDIDIDFEHSRREEVIQYIYEKYNERHAAMVCTVIRYRSRMAIRETAKVFGIPLATINSMIKFMGRDGFSRLMEPEAAERFGLPLPQWKMFLHLAKQLRGFPRHLSIHTGGFLITQDPITEMVPVEKATMNGRYVIQWNKDDVAVLKLMKIDVLSLGMLTCLRKCFELLRDHKGLHFTLASLPHDDKPTYDMICEADTVGVFQIESRAQMSTLPRMRPRCFYDLVIEVAIVRPGPLQGGMVHPYLRRRQGLEKVTYPSEILRPILEKTHGVPIFQEQVMKIVIAAANFSPGESDQLRRIMSSAWRKQSTMDSIKQRILDGFLQNGISLEYGEQIYKTIEGFANYGFPESHAASFALLTYASCWIKKHHPDVFAASLLNSQPMGFYAPRTIVAEAQRHHVKVHPLCVQSSHYDYTLEDIPGGTKEGLRALRVGLRSLYGLPEELMMRIESARKKDGPFQSLTDFIQRTSLPRSALVKLAAAGAFECFNTNARELIWHLESLSLDQKSFLWGMPKEQFAKDDNEEPEDLPFESNWDRLRREYDSKGYSVDSHPISVLRSYLHVKNRELIPQRFVPYYCSTDLKTLKHKSKVRLAGLVAITQRPPTAKGMCFISLEDEFGIMNIVIHPDVYEKDRVTIYERSLLEIQGQVEKVGGQINVRAQRVLPLQ</sequence>
<dbReference type="InterPro" id="IPR016195">
    <property type="entry name" value="Pol/histidinol_Pase-like"/>
</dbReference>
<keyword evidence="6" id="KW-0227">DNA damage</keyword>
<dbReference type="InterPro" id="IPR023073">
    <property type="entry name" value="DnaE2"/>
</dbReference>
<evidence type="ECO:0000256" key="7">
    <source>
        <dbReference type="ARBA" id="ARBA00022932"/>
    </source>
</evidence>
<evidence type="ECO:0000313" key="11">
    <source>
        <dbReference type="EMBL" id="KYG67040.1"/>
    </source>
</evidence>
<dbReference type="GO" id="GO:0006281">
    <property type="term" value="P:DNA repair"/>
    <property type="evidence" value="ECO:0007669"/>
    <property type="project" value="UniProtKB-KW"/>
</dbReference>
<dbReference type="OrthoDB" id="5287029at2"/>
<dbReference type="InterPro" id="IPR029460">
    <property type="entry name" value="DNAPol_HHH"/>
</dbReference>
<dbReference type="InterPro" id="IPR011708">
    <property type="entry name" value="DNA_pol3_alpha_NTPase_dom"/>
</dbReference>
<dbReference type="PANTHER" id="PTHR32294:SF4">
    <property type="entry name" value="ERROR-PRONE DNA POLYMERASE"/>
    <property type="match status" value="1"/>
</dbReference>
<keyword evidence="3" id="KW-0808">Transferase</keyword>
<evidence type="ECO:0000313" key="12">
    <source>
        <dbReference type="Proteomes" id="UP000075320"/>
    </source>
</evidence>
<dbReference type="NCBIfam" id="NF004225">
    <property type="entry name" value="PRK05672.1"/>
    <property type="match status" value="1"/>
</dbReference>
<dbReference type="CDD" id="cd04485">
    <property type="entry name" value="DnaE_OBF"/>
    <property type="match status" value="1"/>
</dbReference>
<feature type="domain" description="Polymerase/histidinol phosphatase N-terminal" evidence="10">
    <location>
        <begin position="29"/>
        <end position="107"/>
    </location>
</feature>
<dbReference type="GO" id="GO:0008408">
    <property type="term" value="F:3'-5' exonuclease activity"/>
    <property type="evidence" value="ECO:0007669"/>
    <property type="project" value="InterPro"/>
</dbReference>
<dbReference type="EC" id="2.7.7.7" evidence="1"/>
<dbReference type="Pfam" id="PF17657">
    <property type="entry name" value="DNA_pol3_finger"/>
    <property type="match status" value="1"/>
</dbReference>
<dbReference type="GO" id="GO:0003887">
    <property type="term" value="F:DNA-directed DNA polymerase activity"/>
    <property type="evidence" value="ECO:0007669"/>
    <property type="project" value="UniProtKB-KW"/>
</dbReference>
<dbReference type="Gene3D" id="1.10.150.870">
    <property type="match status" value="1"/>
</dbReference>
<evidence type="ECO:0000256" key="8">
    <source>
        <dbReference type="ARBA" id="ARBA00023204"/>
    </source>
</evidence>
<evidence type="ECO:0000256" key="5">
    <source>
        <dbReference type="ARBA" id="ARBA00022705"/>
    </source>
</evidence>
<accession>A0A150WRH5</accession>